<evidence type="ECO:0008006" key="5">
    <source>
        <dbReference type="Google" id="ProtNLM"/>
    </source>
</evidence>
<feature type="transmembrane region" description="Helical" evidence="2">
    <location>
        <begin position="242"/>
        <end position="265"/>
    </location>
</feature>
<organism evidence="3 4">
    <name type="scientific">Buchnera aphidicola subsp. Schlechtendalia chinensis</name>
    <dbReference type="NCBI Taxonomy" id="118110"/>
    <lineage>
        <taxon>Bacteria</taxon>
        <taxon>Pseudomonadati</taxon>
        <taxon>Pseudomonadota</taxon>
        <taxon>Gammaproteobacteria</taxon>
        <taxon>Enterobacterales</taxon>
        <taxon>Erwiniaceae</taxon>
        <taxon>Buchnera</taxon>
    </lineage>
</organism>
<feature type="transmembrane region" description="Helical" evidence="2">
    <location>
        <begin position="421"/>
        <end position="442"/>
    </location>
</feature>
<keyword evidence="2" id="KW-1133">Transmembrane helix</keyword>
<dbReference type="CDD" id="cd13131">
    <property type="entry name" value="MATE_NorM_like"/>
    <property type="match status" value="1"/>
</dbReference>
<evidence type="ECO:0000256" key="2">
    <source>
        <dbReference type="SAM" id="Phobius"/>
    </source>
</evidence>
<feature type="transmembrane region" description="Helical" evidence="2">
    <location>
        <begin position="90"/>
        <end position="113"/>
    </location>
</feature>
<evidence type="ECO:0000313" key="3">
    <source>
        <dbReference type="EMBL" id="ANF16918.1"/>
    </source>
</evidence>
<dbReference type="GO" id="GO:0042910">
    <property type="term" value="F:xenobiotic transmembrane transporter activity"/>
    <property type="evidence" value="ECO:0007669"/>
    <property type="project" value="InterPro"/>
</dbReference>
<dbReference type="AlphaFoldDB" id="A0A172WD79"/>
<dbReference type="Proteomes" id="UP000077654">
    <property type="component" value="Chromosome"/>
</dbReference>
<name>A0A172WD79_BUCSC</name>
<feature type="transmembrane region" description="Helical" evidence="2">
    <location>
        <begin position="322"/>
        <end position="346"/>
    </location>
</feature>
<keyword evidence="4" id="KW-1185">Reference proteome</keyword>
<reference evidence="3 4" key="1">
    <citation type="submission" date="2015-04" db="EMBL/GenBank/DDBJ databases">
        <title>Buchnera aphidicola assembly.</title>
        <authorList>
            <person name="Zhang Y."/>
        </authorList>
    </citation>
    <scope>NUCLEOTIDE SEQUENCE [LARGE SCALE GENOMIC DNA]</scope>
    <source>
        <strain evidence="3 4">SC</strain>
    </source>
</reference>
<dbReference type="NCBIfam" id="TIGR00797">
    <property type="entry name" value="matE"/>
    <property type="match status" value="1"/>
</dbReference>
<feature type="transmembrane region" description="Helical" evidence="2">
    <location>
        <begin position="12"/>
        <end position="32"/>
    </location>
</feature>
<dbReference type="InterPro" id="IPR050222">
    <property type="entry name" value="MATE_MdtK"/>
</dbReference>
<dbReference type="PANTHER" id="PTHR43298">
    <property type="entry name" value="MULTIDRUG RESISTANCE PROTEIN NORM-RELATED"/>
    <property type="match status" value="1"/>
</dbReference>
<accession>A0A172WD79</accession>
<feature type="transmembrane region" description="Helical" evidence="2">
    <location>
        <begin position="191"/>
        <end position="208"/>
    </location>
</feature>
<dbReference type="EMBL" id="CP011299">
    <property type="protein sequence ID" value="ANF16918.1"/>
    <property type="molecule type" value="Genomic_DNA"/>
</dbReference>
<dbReference type="PATRIC" id="fig|118110.3.peg.99"/>
<keyword evidence="2" id="KW-0812">Transmembrane</keyword>
<feature type="transmembrane region" description="Helical" evidence="2">
    <location>
        <begin position="160"/>
        <end position="179"/>
    </location>
</feature>
<dbReference type="InterPro" id="IPR002528">
    <property type="entry name" value="MATE_fam"/>
</dbReference>
<evidence type="ECO:0000313" key="4">
    <source>
        <dbReference type="Proteomes" id="UP000077654"/>
    </source>
</evidence>
<dbReference type="GO" id="GO:0005886">
    <property type="term" value="C:plasma membrane"/>
    <property type="evidence" value="ECO:0007669"/>
    <property type="project" value="TreeGrafter"/>
</dbReference>
<dbReference type="GO" id="GO:0015297">
    <property type="term" value="F:antiporter activity"/>
    <property type="evidence" value="ECO:0007669"/>
    <property type="project" value="InterPro"/>
</dbReference>
<proteinExistence type="predicted"/>
<gene>
    <name evidence="3" type="ORF">XW81_00530</name>
</gene>
<feature type="transmembrane region" description="Helical" evidence="2">
    <location>
        <begin position="44"/>
        <end position="69"/>
    </location>
</feature>
<dbReference type="PANTHER" id="PTHR43298:SF2">
    <property type="entry name" value="FMN_FAD EXPORTER YEEO-RELATED"/>
    <property type="match status" value="1"/>
</dbReference>
<dbReference type="Pfam" id="PF01554">
    <property type="entry name" value="MatE"/>
    <property type="match status" value="2"/>
</dbReference>
<sequence length="453" mass="50877">MKKYLIEMKNLFKIIAPIMLAQISQISIGLVNNTVVQSLSDTDIAAISIGISIWYPIILFGHGLLSSLVPAISYMNGSGKKHEIHNQVINAYWIATIIAIIIMIILWNSHYIINITNNVNPVIEQKSISYIRTLLWSTPGYLYFQVIQNQCEGLSKPKPAMIVGIIGLISNITINYLLVQKQILLPHFKHLGCALSTIIIYWFMFLLMKKITKNSFSTLKKNCIKNYTYLPNLKIIKNLSKIGLPIALSLFFEVSLFTLITLLIASLNINQIIAHQIVLNVSSFIFVLPLSIGTAASIRIGFYLGKNNSKKISTIVISSQTIGLILSTIISIIIFIFCNDIISLYSKNTNIIKKTKEIMLIAAAYQTFDFFQIIGNGILRSYQDTRMIFIITCISYWILGFPIGYLLALTDTIIPRIGATGFWIGIFISLVASSMMTFYRILSLCTISKICKN</sequence>
<feature type="transmembrane region" description="Helical" evidence="2">
    <location>
        <begin position="387"/>
        <end position="409"/>
    </location>
</feature>
<dbReference type="STRING" id="118110.XW81_00530"/>
<dbReference type="RefSeq" id="WP_075473904.1">
    <property type="nucleotide sequence ID" value="NZ_CP011299.1"/>
</dbReference>
<feature type="transmembrane region" description="Helical" evidence="2">
    <location>
        <begin position="277"/>
        <end position="302"/>
    </location>
</feature>
<protein>
    <recommendedName>
        <fullName evidence="5">MATE family efflux transporter</fullName>
    </recommendedName>
</protein>
<keyword evidence="1" id="KW-0813">Transport</keyword>
<keyword evidence="2" id="KW-0472">Membrane</keyword>
<evidence type="ECO:0000256" key="1">
    <source>
        <dbReference type="ARBA" id="ARBA00022448"/>
    </source>
</evidence>
<dbReference type="OrthoDB" id="9780160at2"/>